<comment type="caution">
    <text evidence="5">The sequence shown here is derived from an EMBL/GenBank/DDBJ whole genome shotgun (WGS) entry which is preliminary data.</text>
</comment>
<protein>
    <submittedName>
        <fullName evidence="5">Class I SAM-dependent methyltransferase</fullName>
    </submittedName>
</protein>
<evidence type="ECO:0000256" key="1">
    <source>
        <dbReference type="ARBA" id="ARBA00022603"/>
    </source>
</evidence>
<keyword evidence="6" id="KW-1185">Reference proteome</keyword>
<dbReference type="GO" id="GO:0032259">
    <property type="term" value="P:methylation"/>
    <property type="evidence" value="ECO:0007669"/>
    <property type="project" value="UniProtKB-KW"/>
</dbReference>
<gene>
    <name evidence="5" type="ORF">HZZ10_12395</name>
</gene>
<organism evidence="5 6">
    <name type="scientific">Sanguibacter inulinus</name>
    <dbReference type="NCBI Taxonomy" id="60922"/>
    <lineage>
        <taxon>Bacteria</taxon>
        <taxon>Bacillati</taxon>
        <taxon>Actinomycetota</taxon>
        <taxon>Actinomycetes</taxon>
        <taxon>Micrococcales</taxon>
        <taxon>Sanguibacteraceae</taxon>
        <taxon>Sanguibacter</taxon>
    </lineage>
</organism>
<reference evidence="5 6" key="1">
    <citation type="submission" date="2020-07" db="EMBL/GenBank/DDBJ databases">
        <title>MOT database genomes.</title>
        <authorList>
            <person name="Joseph S."/>
            <person name="Aduse-Opoku J."/>
            <person name="Hashim A."/>
            <person name="Wade W."/>
            <person name="Curtis M."/>
        </authorList>
    </citation>
    <scope>NUCLEOTIDE SEQUENCE [LARGE SCALE GENOMIC DNA]</scope>
    <source>
        <strain evidence="5 6">DSM 100099</strain>
    </source>
</reference>
<dbReference type="PANTHER" id="PTHR43464">
    <property type="entry name" value="METHYLTRANSFERASE"/>
    <property type="match status" value="1"/>
</dbReference>
<feature type="domain" description="Methyltransferase" evidence="4">
    <location>
        <begin position="74"/>
        <end position="153"/>
    </location>
</feature>
<dbReference type="PANTHER" id="PTHR43464:SF19">
    <property type="entry name" value="UBIQUINONE BIOSYNTHESIS O-METHYLTRANSFERASE, MITOCHONDRIAL"/>
    <property type="match status" value="1"/>
</dbReference>
<dbReference type="SUPFAM" id="SSF53335">
    <property type="entry name" value="S-adenosyl-L-methionine-dependent methyltransferases"/>
    <property type="match status" value="1"/>
</dbReference>
<dbReference type="GO" id="GO:0008168">
    <property type="term" value="F:methyltransferase activity"/>
    <property type="evidence" value="ECO:0007669"/>
    <property type="project" value="UniProtKB-KW"/>
</dbReference>
<dbReference type="Proteomes" id="UP000561011">
    <property type="component" value="Unassembled WGS sequence"/>
</dbReference>
<evidence type="ECO:0000256" key="2">
    <source>
        <dbReference type="ARBA" id="ARBA00022679"/>
    </source>
</evidence>
<evidence type="ECO:0000313" key="6">
    <source>
        <dbReference type="Proteomes" id="UP000561011"/>
    </source>
</evidence>
<dbReference type="RefSeq" id="WP_179913743.1">
    <property type="nucleotide sequence ID" value="NZ_JACBYE010000031.1"/>
</dbReference>
<dbReference type="InterPro" id="IPR041698">
    <property type="entry name" value="Methyltransf_25"/>
</dbReference>
<dbReference type="Pfam" id="PF13649">
    <property type="entry name" value="Methyltransf_25"/>
    <property type="match status" value="1"/>
</dbReference>
<proteinExistence type="predicted"/>
<dbReference type="AlphaFoldDB" id="A0A853EWY0"/>
<keyword evidence="1 5" id="KW-0489">Methyltransferase</keyword>
<sequence length="255" mass="28262">MSRSIQTEQDVAELLDLLFTEAADRWTDRGGAAWWDKFYADRDRGVPFFSDAPEESLVAWHETGLLPVGPGTRVLDLGCGPGRNAVWFARQGATVDALDLSETALRWARERAAEAGVEVNLVRTDLFDWSTERRYDVVFDSGCFHHLPPHRRIGYRRLVGSWLADRGYFGLSCFAAAGDGIEAMGSEVDDLDLYREGSLAGGLAYTADELRGIFADLDEVELRRLAPQPSGSPTFGEDFLWGALFAVREGARRPA</sequence>
<dbReference type="CDD" id="cd02440">
    <property type="entry name" value="AdoMet_MTases"/>
    <property type="match status" value="1"/>
</dbReference>
<keyword evidence="3" id="KW-0949">S-adenosyl-L-methionine</keyword>
<dbReference type="InterPro" id="IPR029063">
    <property type="entry name" value="SAM-dependent_MTases_sf"/>
</dbReference>
<dbReference type="Gene3D" id="3.40.50.150">
    <property type="entry name" value="Vaccinia Virus protein VP39"/>
    <property type="match status" value="1"/>
</dbReference>
<keyword evidence="2 5" id="KW-0808">Transferase</keyword>
<evidence type="ECO:0000256" key="3">
    <source>
        <dbReference type="ARBA" id="ARBA00022691"/>
    </source>
</evidence>
<accession>A0A853EWY0</accession>
<dbReference type="EMBL" id="JACBYE010000031">
    <property type="protein sequence ID" value="NYS94314.1"/>
    <property type="molecule type" value="Genomic_DNA"/>
</dbReference>
<name>A0A853EWY0_9MICO</name>
<evidence type="ECO:0000259" key="4">
    <source>
        <dbReference type="Pfam" id="PF13649"/>
    </source>
</evidence>
<evidence type="ECO:0000313" key="5">
    <source>
        <dbReference type="EMBL" id="NYS94314.1"/>
    </source>
</evidence>